<dbReference type="RefSeq" id="WP_012256260.1">
    <property type="nucleotide sequence ID" value="NC_010175.1"/>
</dbReference>
<feature type="active site" description="Tele-phosphohistidine intermediate" evidence="1">
    <location>
        <position position="9"/>
    </location>
</feature>
<dbReference type="CDD" id="cd07067">
    <property type="entry name" value="HP_PGM_like"/>
    <property type="match status" value="1"/>
</dbReference>
<proteinExistence type="predicted"/>
<dbReference type="PANTHER" id="PTHR48100:SF62">
    <property type="entry name" value="GLUCOSYL-3-PHOSPHOGLYCERATE PHOSPHATASE"/>
    <property type="match status" value="1"/>
</dbReference>
<reference evidence="4" key="1">
    <citation type="journal article" date="2011" name="BMC Genomics">
        <title>Complete genome sequence of the filamentous anoxygenic phototrophic bacterium Chloroflexus aurantiacus.</title>
        <authorList>
            <person name="Tang K.H."/>
            <person name="Barry K."/>
            <person name="Chertkov O."/>
            <person name="Dalin E."/>
            <person name="Han C.S."/>
            <person name="Hauser L.J."/>
            <person name="Honchak B.M."/>
            <person name="Karbach L.E."/>
            <person name="Land M.L."/>
            <person name="Lapidus A."/>
            <person name="Larimer F.W."/>
            <person name="Mikhailova N."/>
            <person name="Pitluck S."/>
            <person name="Pierson B.K."/>
            <person name="Blankenship R.E."/>
        </authorList>
    </citation>
    <scope>NUCLEOTIDE SEQUENCE [LARGE SCALE GENOMIC DNA]</scope>
    <source>
        <strain evidence="4">ATCC 29366 / DSM 635 / J-10-fl</strain>
    </source>
</reference>
<dbReference type="STRING" id="324602.Caur_0353"/>
<protein>
    <submittedName>
        <fullName evidence="3">Phosphoglycerate mutase</fullName>
    </submittedName>
</protein>
<dbReference type="Pfam" id="PF00300">
    <property type="entry name" value="His_Phos_1"/>
    <property type="match status" value="1"/>
</dbReference>
<evidence type="ECO:0000256" key="2">
    <source>
        <dbReference type="PIRSR" id="PIRSR613078-2"/>
    </source>
</evidence>
<dbReference type="Gene3D" id="3.40.50.1240">
    <property type="entry name" value="Phosphoglycerate mutase-like"/>
    <property type="match status" value="1"/>
</dbReference>
<dbReference type="AlphaFoldDB" id="A9WDJ8"/>
<dbReference type="InterPro" id="IPR013078">
    <property type="entry name" value="His_Pase_superF_clade-1"/>
</dbReference>
<dbReference type="InterPro" id="IPR050275">
    <property type="entry name" value="PGM_Phosphatase"/>
</dbReference>
<name>A9WDJ8_CHLAA</name>
<dbReference type="InParanoid" id="A9WDJ8"/>
<dbReference type="KEGG" id="cau:Caur_0353"/>
<accession>A9WDJ8</accession>
<keyword evidence="4" id="KW-1185">Reference proteome</keyword>
<dbReference type="HOGENOM" id="CLU_033323_9_5_0"/>
<dbReference type="EnsemblBacteria" id="ABY33604">
    <property type="protein sequence ID" value="ABY33604"/>
    <property type="gene ID" value="Caur_0353"/>
</dbReference>
<dbReference type="InterPro" id="IPR001345">
    <property type="entry name" value="PG/BPGM_mutase_AS"/>
</dbReference>
<dbReference type="FunCoup" id="A9WDJ8">
    <property type="interactions" value="368"/>
</dbReference>
<dbReference type="PATRIC" id="fig|324602.8.peg.404"/>
<evidence type="ECO:0000256" key="1">
    <source>
        <dbReference type="PIRSR" id="PIRSR613078-1"/>
    </source>
</evidence>
<feature type="binding site" evidence="2">
    <location>
        <position position="60"/>
    </location>
    <ligand>
        <name>substrate</name>
    </ligand>
</feature>
<dbReference type="EMBL" id="CP000909">
    <property type="protein sequence ID" value="ABY33604.1"/>
    <property type="molecule type" value="Genomic_DNA"/>
</dbReference>
<dbReference type="Proteomes" id="UP000002008">
    <property type="component" value="Chromosome"/>
</dbReference>
<dbReference type="GO" id="GO:0005737">
    <property type="term" value="C:cytoplasm"/>
    <property type="evidence" value="ECO:0000318"/>
    <property type="project" value="GO_Central"/>
</dbReference>
<dbReference type="GO" id="GO:0016791">
    <property type="term" value="F:phosphatase activity"/>
    <property type="evidence" value="ECO:0000318"/>
    <property type="project" value="GO_Central"/>
</dbReference>
<dbReference type="SUPFAM" id="SSF53254">
    <property type="entry name" value="Phosphoglycerate mutase-like"/>
    <property type="match status" value="1"/>
</dbReference>
<dbReference type="SMART" id="SM00855">
    <property type="entry name" value="PGAM"/>
    <property type="match status" value="1"/>
</dbReference>
<feature type="binding site" evidence="2">
    <location>
        <begin position="8"/>
        <end position="15"/>
    </location>
    <ligand>
        <name>substrate</name>
    </ligand>
</feature>
<organism evidence="3 4">
    <name type="scientific">Chloroflexus aurantiacus (strain ATCC 29366 / DSM 635 / J-10-fl)</name>
    <dbReference type="NCBI Taxonomy" id="324602"/>
    <lineage>
        <taxon>Bacteria</taxon>
        <taxon>Bacillati</taxon>
        <taxon>Chloroflexota</taxon>
        <taxon>Chloroflexia</taxon>
        <taxon>Chloroflexales</taxon>
        <taxon>Chloroflexineae</taxon>
        <taxon>Chloroflexaceae</taxon>
        <taxon>Chloroflexus</taxon>
    </lineage>
</organism>
<feature type="active site" description="Proton donor/acceptor" evidence="1">
    <location>
        <position position="84"/>
    </location>
</feature>
<dbReference type="PROSITE" id="PS00175">
    <property type="entry name" value="PG_MUTASE"/>
    <property type="match status" value="1"/>
</dbReference>
<evidence type="ECO:0000313" key="3">
    <source>
        <dbReference type="EMBL" id="ABY33604.1"/>
    </source>
</evidence>
<evidence type="ECO:0000313" key="4">
    <source>
        <dbReference type="Proteomes" id="UP000002008"/>
    </source>
</evidence>
<dbReference type="PANTHER" id="PTHR48100">
    <property type="entry name" value="BROAD-SPECIFICITY PHOSPHATASE YOR283W-RELATED"/>
    <property type="match status" value="1"/>
</dbReference>
<dbReference type="InterPro" id="IPR029033">
    <property type="entry name" value="His_PPase_superfam"/>
</dbReference>
<sequence>MTIVYLIRHGETDWNMQGRWQGHADVPLNEIGYQQARLLARRLANEGVTFSAIYSSDLARAYQTAWEIGAALRVPVQLLPALREIDVGAWSGLTTAEVRARFADDWEQMIRGHDIPRGGGETVAAVRQRVVTAVEAMVAQHRGQTLAFVTHGGCIRVLLAHAENFDGVGFGHYDHIGNTSITILEIGYKHWRVKTVNDMRHLEAEHKTELVSAPPDDAELPDTAQ</sequence>
<dbReference type="eggNOG" id="COG0406">
    <property type="taxonomic scope" value="Bacteria"/>
</dbReference>
<gene>
    <name evidence="3" type="ordered locus">Caur_0353</name>
</gene>